<dbReference type="Pfam" id="PF03646">
    <property type="entry name" value="FlaG"/>
    <property type="match status" value="1"/>
</dbReference>
<dbReference type="InterPro" id="IPR035924">
    <property type="entry name" value="FlaG-like_sf"/>
</dbReference>
<feature type="compositionally biased region" description="Basic and acidic residues" evidence="1">
    <location>
        <begin position="43"/>
        <end position="55"/>
    </location>
</feature>
<reference evidence="3" key="3">
    <citation type="submission" date="2018-07" db="EMBL/GenBank/DDBJ databases">
        <authorList>
            <person name="Quirk P.G."/>
            <person name="Krulwich T.A."/>
        </authorList>
    </citation>
    <scope>NUCLEOTIDE SEQUENCE</scope>
    <source>
        <strain evidence="3">CCRI-19302</strain>
    </source>
</reference>
<keyword evidence="2" id="KW-0282">Flagellum</keyword>
<comment type="caution">
    <text evidence="2">The sequence shown here is derived from an EMBL/GenBank/DDBJ whole genome shotgun (WGS) entry which is preliminary data.</text>
</comment>
<evidence type="ECO:0000313" key="2">
    <source>
        <dbReference type="EMBL" id="PXV90220.1"/>
    </source>
</evidence>
<evidence type="ECO:0000313" key="4">
    <source>
        <dbReference type="Proteomes" id="UP000216411"/>
    </source>
</evidence>
<organism evidence="2 5">
    <name type="scientific">Lachnotalea glycerini</name>
    <dbReference type="NCBI Taxonomy" id="1763509"/>
    <lineage>
        <taxon>Bacteria</taxon>
        <taxon>Bacillati</taxon>
        <taxon>Bacillota</taxon>
        <taxon>Clostridia</taxon>
        <taxon>Lachnospirales</taxon>
        <taxon>Lachnospiraceae</taxon>
        <taxon>Lachnotalea</taxon>
    </lineage>
</organism>
<proteinExistence type="predicted"/>
<protein>
    <submittedName>
        <fullName evidence="3">Flagellar biosynthesis protein FlaG</fullName>
    </submittedName>
    <submittedName>
        <fullName evidence="2">Flagellar protein FlaG</fullName>
    </submittedName>
</protein>
<dbReference type="SUPFAM" id="SSF160214">
    <property type="entry name" value="FlaG-like"/>
    <property type="match status" value="1"/>
</dbReference>
<gene>
    <name evidence="2" type="ORF">C8E03_105128</name>
    <name evidence="3" type="ORF">CG710_013720</name>
</gene>
<feature type="compositionally biased region" description="Polar residues" evidence="1">
    <location>
        <begin position="1"/>
        <end position="28"/>
    </location>
</feature>
<evidence type="ECO:0000256" key="1">
    <source>
        <dbReference type="SAM" id="MobiDB-lite"/>
    </source>
</evidence>
<keyword evidence="2" id="KW-0969">Cilium</keyword>
<feature type="region of interest" description="Disordered" evidence="1">
    <location>
        <begin position="1"/>
        <end position="64"/>
    </location>
</feature>
<dbReference type="AlphaFoldDB" id="A0A255IGM3"/>
<sequence length="136" mass="15132">MELDAVSNNGYQGSNTKVSIKPIQPTTNDKAEETAIKSVSATAEDKDSYTAEDNSKVNNFKNATNNDMKKSISEINSKLNKNTQAIFGIHDETNRVTIKIVDKDTKEVIKEIPPEKTLEMLAKIWEFAGILVDEKL</sequence>
<evidence type="ECO:0000313" key="5">
    <source>
        <dbReference type="Proteomes" id="UP000247523"/>
    </source>
</evidence>
<dbReference type="EMBL" id="NOKA02000032">
    <property type="protein sequence ID" value="RDY30617.1"/>
    <property type="molecule type" value="Genomic_DNA"/>
</dbReference>
<keyword evidence="2" id="KW-0966">Cell projection</keyword>
<dbReference type="Proteomes" id="UP000216411">
    <property type="component" value="Unassembled WGS sequence"/>
</dbReference>
<dbReference type="Proteomes" id="UP000247523">
    <property type="component" value="Unassembled WGS sequence"/>
</dbReference>
<dbReference type="RefSeq" id="WP_094377587.1">
    <property type="nucleotide sequence ID" value="NZ_NOKA02000032.1"/>
</dbReference>
<dbReference type="PANTHER" id="PTHR37166">
    <property type="entry name" value="PROTEIN FLAG"/>
    <property type="match status" value="1"/>
</dbReference>
<evidence type="ECO:0000313" key="3">
    <source>
        <dbReference type="EMBL" id="RDY30617.1"/>
    </source>
</evidence>
<reference evidence="2 5" key="2">
    <citation type="submission" date="2018-05" db="EMBL/GenBank/DDBJ databases">
        <title>Genomic Encyclopedia of Type Strains, Phase IV (KMG-IV): sequencing the most valuable type-strain genomes for metagenomic binning, comparative biology and taxonomic classification.</title>
        <authorList>
            <person name="Goeker M."/>
        </authorList>
    </citation>
    <scope>NUCLEOTIDE SEQUENCE [LARGE SCALE GENOMIC DNA]</scope>
    <source>
        <strain evidence="2 5">DSM 28816</strain>
    </source>
</reference>
<dbReference type="EMBL" id="QICS01000005">
    <property type="protein sequence ID" value="PXV90220.1"/>
    <property type="molecule type" value="Genomic_DNA"/>
</dbReference>
<keyword evidence="4" id="KW-1185">Reference proteome</keyword>
<accession>A0A255IGM3</accession>
<dbReference type="PANTHER" id="PTHR37166:SF1">
    <property type="entry name" value="PROTEIN FLAG"/>
    <property type="match status" value="1"/>
</dbReference>
<dbReference type="InterPro" id="IPR005186">
    <property type="entry name" value="FlaG"/>
</dbReference>
<name>A0A255IGM3_9FIRM</name>
<dbReference type="OrthoDB" id="9799867at2"/>
<dbReference type="Gene3D" id="3.30.160.170">
    <property type="entry name" value="FlaG-like"/>
    <property type="match status" value="1"/>
</dbReference>
<reference evidence="3 4" key="1">
    <citation type="journal article" date="2017" name="Genome Announc.">
        <title>Draft Genome Sequence of a Sporulating and Motile Strain of Lachnotalea glycerini Isolated from Water in Quebec City, Canada.</title>
        <authorList>
            <person name="Maheux A.F."/>
            <person name="Boudreau D.K."/>
            <person name="Berube E."/>
            <person name="Boissinot M."/>
            <person name="Raymond F."/>
            <person name="Brodeur S."/>
            <person name="Corbeil J."/>
            <person name="Isabel S."/>
            <person name="Omar R.F."/>
            <person name="Bergeron M.G."/>
        </authorList>
    </citation>
    <scope>NUCLEOTIDE SEQUENCE [LARGE SCALE GENOMIC DNA]</scope>
    <source>
        <strain evidence="3 4">CCRI-19302</strain>
    </source>
</reference>